<organism evidence="2 3">
    <name type="scientific">Ricinus communis</name>
    <name type="common">Castor bean</name>
    <dbReference type="NCBI Taxonomy" id="3988"/>
    <lineage>
        <taxon>Eukaryota</taxon>
        <taxon>Viridiplantae</taxon>
        <taxon>Streptophyta</taxon>
        <taxon>Embryophyta</taxon>
        <taxon>Tracheophyta</taxon>
        <taxon>Spermatophyta</taxon>
        <taxon>Magnoliopsida</taxon>
        <taxon>eudicotyledons</taxon>
        <taxon>Gunneridae</taxon>
        <taxon>Pentapetalae</taxon>
        <taxon>rosids</taxon>
        <taxon>fabids</taxon>
        <taxon>Malpighiales</taxon>
        <taxon>Euphorbiaceae</taxon>
        <taxon>Acalyphoideae</taxon>
        <taxon>Acalypheae</taxon>
        <taxon>Ricinus</taxon>
    </lineage>
</organism>
<feature type="region of interest" description="Disordered" evidence="1">
    <location>
        <begin position="351"/>
        <end position="448"/>
    </location>
</feature>
<dbReference type="EMBL" id="EQ978625">
    <property type="protein sequence ID" value="EEF25909.1"/>
    <property type="molecule type" value="Genomic_DNA"/>
</dbReference>
<name>B9TE05_RICCO</name>
<proteinExistence type="predicted"/>
<dbReference type="AlphaFoldDB" id="B9TE05"/>
<evidence type="ECO:0000256" key="1">
    <source>
        <dbReference type="SAM" id="MobiDB-lite"/>
    </source>
</evidence>
<keyword evidence="3" id="KW-1185">Reference proteome</keyword>
<dbReference type="InParanoid" id="B9TE05"/>
<evidence type="ECO:0000313" key="2">
    <source>
        <dbReference type="EMBL" id="EEF25909.1"/>
    </source>
</evidence>
<accession>B9TE05</accession>
<reference evidence="3" key="1">
    <citation type="journal article" date="2010" name="Nat. Biotechnol.">
        <title>Draft genome sequence of the oilseed species Ricinus communis.</title>
        <authorList>
            <person name="Chan A.P."/>
            <person name="Crabtree J."/>
            <person name="Zhao Q."/>
            <person name="Lorenzi H."/>
            <person name="Orvis J."/>
            <person name="Puiu D."/>
            <person name="Melake-Berhan A."/>
            <person name="Jones K.M."/>
            <person name="Redman J."/>
            <person name="Chen G."/>
            <person name="Cahoon E.B."/>
            <person name="Gedil M."/>
            <person name="Stanke M."/>
            <person name="Haas B.J."/>
            <person name="Wortman J.R."/>
            <person name="Fraser-Liggett C.M."/>
            <person name="Ravel J."/>
            <person name="Rabinowicz P.D."/>
        </authorList>
    </citation>
    <scope>NUCLEOTIDE SEQUENCE [LARGE SCALE GENOMIC DNA]</scope>
    <source>
        <strain evidence="3">cv. Hale</strain>
    </source>
</reference>
<dbReference type="Proteomes" id="UP000008311">
    <property type="component" value="Unassembled WGS sequence"/>
</dbReference>
<protein>
    <submittedName>
        <fullName evidence="2">Uncharacterized protein</fullName>
    </submittedName>
</protein>
<sequence>MQTLHVAHMHTRPGVDAFQRGLYAARRILDKHQVAAVERGKGLFVGALDGGLHGRAQRLLHAGDQGQDAQVGRITGQVYADLGLAALAVCRGQGAMPAQPGGYLVGLHQWLARKGLQKALLQQLARQCCRAGAGRGIAHAHLQPQLEHALRQRGVQAHGIGLPARQIVGDQGGPLGQQVQRQAHSGAAALAVEVAVDHGLQRMAQRQGRQRGFLGQAVQLPVQPGHVYALDMGRRKIDLHIGARMQLAPVAGLGHGHGQVYALHAHPLQRAEAGRGIGQGNIGKRCKHSGLQGPRPRGRRGKRSMSAQGRLRADSVPAGHQFHPGKGLSHCVQACGPMAISASVSRHSSRRARSACSSMPMPISTSSWRASPTPSTHLSRMRSTLSGSRGQRSASTAAHQWPAGPWRATAPAWDQEPASAGWLASQKNPLERTTPGHSLCTRPKKRRG</sequence>
<gene>
    <name evidence="2" type="ORF">RCOM_1945690</name>
</gene>
<evidence type="ECO:0000313" key="3">
    <source>
        <dbReference type="Proteomes" id="UP000008311"/>
    </source>
</evidence>
<feature type="compositionally biased region" description="Polar residues" evidence="1">
    <location>
        <begin position="363"/>
        <end position="398"/>
    </location>
</feature>
<feature type="region of interest" description="Disordered" evidence="1">
    <location>
        <begin position="276"/>
        <end position="308"/>
    </location>
</feature>